<evidence type="ECO:0000256" key="3">
    <source>
        <dbReference type="SAM" id="Phobius"/>
    </source>
</evidence>
<comment type="caution">
    <text evidence="5">The sequence shown here is derived from an EMBL/GenBank/DDBJ whole genome shotgun (WGS) entry which is preliminary data.</text>
</comment>
<evidence type="ECO:0000313" key="6">
    <source>
        <dbReference type="Proteomes" id="UP000789803"/>
    </source>
</evidence>
<dbReference type="RefSeq" id="WP_229932925.1">
    <property type="nucleotide sequence ID" value="NZ_CAJHOF010000009.1"/>
</dbReference>
<evidence type="ECO:0000256" key="1">
    <source>
        <dbReference type="ARBA" id="ARBA00006432"/>
    </source>
</evidence>
<feature type="transmembrane region" description="Helical" evidence="3">
    <location>
        <begin position="233"/>
        <end position="256"/>
    </location>
</feature>
<keyword evidence="3" id="KW-0472">Membrane</keyword>
<accession>A0ABN7KBX6</accession>
<evidence type="ECO:0000313" key="5">
    <source>
        <dbReference type="EMBL" id="CAD7288730.1"/>
    </source>
</evidence>
<dbReference type="PANTHER" id="PTHR43201:SF5">
    <property type="entry name" value="MEDIUM-CHAIN ACYL-COA LIGASE ACSF2, MITOCHONDRIAL"/>
    <property type="match status" value="1"/>
</dbReference>
<proteinExistence type="inferred from homology"/>
<reference evidence="5 6" key="1">
    <citation type="submission" date="2020-11" db="EMBL/GenBank/DDBJ databases">
        <authorList>
            <person name="Peeters C."/>
        </authorList>
    </citation>
    <scope>NUCLEOTIDE SEQUENCE [LARGE SCALE GENOMIC DNA]</scope>
    <source>
        <strain evidence="5 6">LMG 7974</strain>
    </source>
</reference>
<evidence type="ECO:0000259" key="4">
    <source>
        <dbReference type="PROSITE" id="PS50024"/>
    </source>
</evidence>
<dbReference type="Gene3D" id="3.30.300.30">
    <property type="match status" value="1"/>
</dbReference>
<gene>
    <name evidence="5" type="primary">lcfB</name>
    <name evidence="5" type="ORF">LMG7974_01123</name>
</gene>
<dbReference type="SUPFAM" id="SSF56801">
    <property type="entry name" value="Acetyl-CoA synthetase-like"/>
    <property type="match status" value="1"/>
</dbReference>
<dbReference type="InterPro" id="IPR042099">
    <property type="entry name" value="ANL_N_sf"/>
</dbReference>
<protein>
    <submittedName>
        <fullName evidence="5">Long-chain-fatty-acid--CoA ligase</fullName>
        <ecNumber evidence="5">6.2.1.3</ecNumber>
    </submittedName>
</protein>
<keyword evidence="3" id="KW-0812">Transmembrane</keyword>
<dbReference type="Pfam" id="PF13193">
    <property type="entry name" value="AMP-binding_C"/>
    <property type="match status" value="1"/>
</dbReference>
<dbReference type="InterPro" id="IPR020845">
    <property type="entry name" value="AMP-binding_CS"/>
</dbReference>
<feature type="domain" description="SEA" evidence="4">
    <location>
        <begin position="496"/>
        <end position="537"/>
    </location>
</feature>
<dbReference type="GO" id="GO:0004467">
    <property type="term" value="F:long-chain fatty acid-CoA ligase activity"/>
    <property type="evidence" value="ECO:0007669"/>
    <property type="project" value="UniProtKB-EC"/>
</dbReference>
<organism evidence="5 6">
    <name type="scientific">Campylobacter majalis</name>
    <dbReference type="NCBI Taxonomy" id="2790656"/>
    <lineage>
        <taxon>Bacteria</taxon>
        <taxon>Pseudomonadati</taxon>
        <taxon>Campylobacterota</taxon>
        <taxon>Epsilonproteobacteria</taxon>
        <taxon>Campylobacterales</taxon>
        <taxon>Campylobacteraceae</taxon>
        <taxon>Campylobacter</taxon>
    </lineage>
</organism>
<dbReference type="InterPro" id="IPR045851">
    <property type="entry name" value="AMP-bd_C_sf"/>
</dbReference>
<dbReference type="InterPro" id="IPR000873">
    <property type="entry name" value="AMP-dep_synth/lig_dom"/>
</dbReference>
<dbReference type="Proteomes" id="UP000789803">
    <property type="component" value="Unassembled WGS sequence"/>
</dbReference>
<dbReference type="EC" id="6.2.1.3" evidence="5"/>
<name>A0ABN7KBX6_9BACT</name>
<dbReference type="Gene3D" id="3.40.50.12780">
    <property type="entry name" value="N-terminal domain of ligase-like"/>
    <property type="match status" value="1"/>
</dbReference>
<dbReference type="PANTHER" id="PTHR43201">
    <property type="entry name" value="ACYL-COA SYNTHETASE"/>
    <property type="match status" value="1"/>
</dbReference>
<feature type="transmembrane region" description="Helical" evidence="3">
    <location>
        <begin position="71"/>
        <end position="90"/>
    </location>
</feature>
<sequence>MGYKYQNLYENLTQIAKDKPNAVAIYDDKIKLCYDELKTKVDRVAGYLESIGIRYGDKVAVLVTNSQEFIISYYAITALGAVAVPINTFLKFDEISYIVKDCEAKVLILSSSYAKELKKANQLGIHHFIWVSDVPNGFVKSAPLDKTYEEEAESLYLGGEFSDDIKHVSFAELLEFPNAISHECKANLDDLCHIIYTSGTTGKPKGAMITYKNIYSNIVGVSNRFKASSKDRFVVFLPMFHSFTLTTMVVLPMHVGASVILVKSVFPFSNVLKQTLLKRATIFLGVPAIYTAIGKAKIPWYFKWFNKVRLFVCGAAPLAQQTIDDFTQKFPRAKLIEGYGLSECSPVVASNLLEKQKLLSVGKPLDGYEIKIVNDEMMQLSIGEVGEIIVKGDCVMRGYYGLDNSDTIINGWLKTGDLGRVDGDGFIYIVDRKKDLIISKGINIYPREIEEVIYQREEVEACAVIGISDEHADEEVVAFVQLKEGMDIEEKELRAYLKKYLANFKIPKNIYFSEELPRNATGKVLKRVLKEQIKDKI</sequence>
<comment type="similarity">
    <text evidence="1">Belongs to the ATP-dependent AMP-binding enzyme family.</text>
</comment>
<dbReference type="InterPro" id="IPR000082">
    <property type="entry name" value="SEA_dom"/>
</dbReference>
<keyword evidence="2 5" id="KW-0436">Ligase</keyword>
<keyword evidence="6" id="KW-1185">Reference proteome</keyword>
<dbReference type="PROSITE" id="PS50024">
    <property type="entry name" value="SEA"/>
    <property type="match status" value="1"/>
</dbReference>
<dbReference type="EMBL" id="CAJHOF010000009">
    <property type="protein sequence ID" value="CAD7288730.1"/>
    <property type="molecule type" value="Genomic_DNA"/>
</dbReference>
<keyword evidence="3" id="KW-1133">Transmembrane helix</keyword>
<dbReference type="InterPro" id="IPR025110">
    <property type="entry name" value="AMP-bd_C"/>
</dbReference>
<dbReference type="PROSITE" id="PS00455">
    <property type="entry name" value="AMP_BINDING"/>
    <property type="match status" value="1"/>
</dbReference>
<dbReference type="NCBIfam" id="NF004837">
    <property type="entry name" value="PRK06187.1"/>
    <property type="match status" value="1"/>
</dbReference>
<dbReference type="Pfam" id="PF00501">
    <property type="entry name" value="AMP-binding"/>
    <property type="match status" value="1"/>
</dbReference>
<evidence type="ECO:0000256" key="2">
    <source>
        <dbReference type="ARBA" id="ARBA00022598"/>
    </source>
</evidence>